<reference evidence="4" key="1">
    <citation type="journal article" date="2021" name="Microb. Physiol.">
        <title>Proteogenomic Insights into the Physiology of Marine, Sulfate-Reducing, Filamentous Desulfonema limicola and Desulfonema magnum.</title>
        <authorList>
            <person name="Schnaars V."/>
            <person name="Wohlbrand L."/>
            <person name="Scheve S."/>
            <person name="Hinrichs C."/>
            <person name="Reinhardt R."/>
            <person name="Rabus R."/>
        </authorList>
    </citation>
    <scope>NUCLEOTIDE SEQUENCE</scope>
    <source>
        <strain evidence="4">5ac10</strain>
    </source>
</reference>
<dbReference type="GO" id="GO:0016746">
    <property type="term" value="F:acyltransferase activity"/>
    <property type="evidence" value="ECO:0007669"/>
    <property type="project" value="UniProtKB-KW"/>
</dbReference>
<evidence type="ECO:0000313" key="4">
    <source>
        <dbReference type="EMBL" id="QTA79599.1"/>
    </source>
</evidence>
<evidence type="ECO:0000256" key="2">
    <source>
        <dbReference type="ARBA" id="ARBA00022679"/>
    </source>
</evidence>
<name>A0A975B6D7_9BACT</name>
<dbReference type="AlphaFoldDB" id="A0A975B6D7"/>
<dbReference type="InterPro" id="IPR053376">
    <property type="entry name" value="Serine_acetyltransferase"/>
</dbReference>
<gene>
    <name evidence="4" type="primary">cysE</name>
    <name evidence="4" type="ORF">dnl_18740</name>
</gene>
<dbReference type="CDD" id="cd03354">
    <property type="entry name" value="LbH_SAT"/>
    <property type="match status" value="1"/>
</dbReference>
<dbReference type="InterPro" id="IPR042122">
    <property type="entry name" value="Ser_AcTrfase_N_sf"/>
</dbReference>
<keyword evidence="2" id="KW-0808">Transferase</keyword>
<dbReference type="Gene3D" id="1.10.3130.10">
    <property type="entry name" value="serine acetyltransferase, domain 1"/>
    <property type="match status" value="1"/>
</dbReference>
<dbReference type="InterPro" id="IPR011004">
    <property type="entry name" value="Trimer_LpxA-like_sf"/>
</dbReference>
<dbReference type="Proteomes" id="UP000663720">
    <property type="component" value="Chromosome"/>
</dbReference>
<sequence>METKIKIPGITCKTDADSVLKHREKLPEIVDKILSNCNEKTCYNHIAYEPIPSKESVIKIIELLKEIIFPGYFSREKLDPVNLKYSMGQTVSIIFDMLSEQICRSIRHDCFRYGRECRNCDEEGNESAVKVLESIPDIQNILASDVEAAYEGDPAAKSCDEIIFSYPGLFAVWVYRIAHKLFELNVPFLPRIMTEHAHSITGIDIHPGAEIGRRFVIDHGTGVVIGETTNIGNNVRIYQGVTLGALSLPKDAGEQLRNKKRHPTIEDDVIIYSGATILGGDTVIGTRSVIGGNVWITRSIPPDTKVLMEMPKLIYR</sequence>
<accession>A0A975B6D7</accession>
<dbReference type="PANTHER" id="PTHR42811">
    <property type="entry name" value="SERINE ACETYLTRANSFERASE"/>
    <property type="match status" value="1"/>
</dbReference>
<dbReference type="Gene3D" id="2.160.10.10">
    <property type="entry name" value="Hexapeptide repeat proteins"/>
    <property type="match status" value="1"/>
</dbReference>
<evidence type="ECO:0000313" key="5">
    <source>
        <dbReference type="Proteomes" id="UP000663720"/>
    </source>
</evidence>
<dbReference type="KEGG" id="dli:dnl_18740"/>
<dbReference type="GO" id="GO:0008652">
    <property type="term" value="P:amino acid biosynthetic process"/>
    <property type="evidence" value="ECO:0007669"/>
    <property type="project" value="UniProtKB-KW"/>
</dbReference>
<dbReference type="NCBIfam" id="NF041874">
    <property type="entry name" value="EPS_EpsC"/>
    <property type="match status" value="1"/>
</dbReference>
<dbReference type="EMBL" id="CP061799">
    <property type="protein sequence ID" value="QTA79599.1"/>
    <property type="molecule type" value="Genomic_DNA"/>
</dbReference>
<evidence type="ECO:0000256" key="1">
    <source>
        <dbReference type="ARBA" id="ARBA00022605"/>
    </source>
</evidence>
<evidence type="ECO:0000256" key="3">
    <source>
        <dbReference type="ARBA" id="ARBA00023315"/>
    </source>
</evidence>
<keyword evidence="5" id="KW-1185">Reference proteome</keyword>
<protein>
    <submittedName>
        <fullName evidence="4">Serine acetyltransferase</fullName>
    </submittedName>
</protein>
<dbReference type="SUPFAM" id="SSF51161">
    <property type="entry name" value="Trimeric LpxA-like enzymes"/>
    <property type="match status" value="1"/>
</dbReference>
<keyword evidence="1" id="KW-0028">Amino-acid biosynthesis</keyword>
<keyword evidence="3" id="KW-0012">Acyltransferase</keyword>
<proteinExistence type="predicted"/>
<organism evidence="4 5">
    <name type="scientific">Desulfonema limicola</name>
    <dbReference type="NCBI Taxonomy" id="45656"/>
    <lineage>
        <taxon>Bacteria</taxon>
        <taxon>Pseudomonadati</taxon>
        <taxon>Thermodesulfobacteriota</taxon>
        <taxon>Desulfobacteria</taxon>
        <taxon>Desulfobacterales</taxon>
        <taxon>Desulfococcaceae</taxon>
        <taxon>Desulfonema</taxon>
    </lineage>
</organism>
<dbReference type="RefSeq" id="WP_207691336.1">
    <property type="nucleotide sequence ID" value="NZ_CP061799.1"/>
</dbReference>
<dbReference type="InterPro" id="IPR045304">
    <property type="entry name" value="LbH_SAT"/>
</dbReference>